<feature type="compositionally biased region" description="Low complexity" evidence="1">
    <location>
        <begin position="72"/>
        <end position="84"/>
    </location>
</feature>
<feature type="compositionally biased region" description="Low complexity" evidence="1">
    <location>
        <begin position="29"/>
        <end position="62"/>
    </location>
</feature>
<accession>A0A397SK61</accession>
<gene>
    <name evidence="2" type="ORF">C1645_473446</name>
</gene>
<evidence type="ECO:0000313" key="2">
    <source>
        <dbReference type="EMBL" id="RIA83201.1"/>
    </source>
</evidence>
<protein>
    <recommendedName>
        <fullName evidence="4">SAM domain-containing protein</fullName>
    </recommendedName>
</protein>
<name>A0A397SK61_9GLOM</name>
<feature type="compositionally biased region" description="Polar residues" evidence="1">
    <location>
        <begin position="138"/>
        <end position="154"/>
    </location>
</feature>
<reference evidence="2 3" key="1">
    <citation type="submission" date="2018-06" db="EMBL/GenBank/DDBJ databases">
        <title>Comparative genomics reveals the genomic features of Rhizophagus irregularis, R. cerebriforme, R. diaphanum and Gigaspora rosea, and their symbiotic lifestyle signature.</title>
        <authorList>
            <person name="Morin E."/>
            <person name="San Clemente H."/>
            <person name="Chen E.C.H."/>
            <person name="De La Providencia I."/>
            <person name="Hainaut M."/>
            <person name="Kuo A."/>
            <person name="Kohler A."/>
            <person name="Murat C."/>
            <person name="Tang N."/>
            <person name="Roy S."/>
            <person name="Loubradou J."/>
            <person name="Henrissat B."/>
            <person name="Grigoriev I.V."/>
            <person name="Corradi N."/>
            <person name="Roux C."/>
            <person name="Martin F.M."/>
        </authorList>
    </citation>
    <scope>NUCLEOTIDE SEQUENCE [LARGE SCALE GENOMIC DNA]</scope>
    <source>
        <strain evidence="2 3">DAOM 227022</strain>
    </source>
</reference>
<proteinExistence type="predicted"/>
<feature type="region of interest" description="Disordered" evidence="1">
    <location>
        <begin position="125"/>
        <end position="172"/>
    </location>
</feature>
<keyword evidence="3" id="KW-1185">Reference proteome</keyword>
<feature type="compositionally biased region" description="Basic and acidic residues" evidence="1">
    <location>
        <begin position="155"/>
        <end position="169"/>
    </location>
</feature>
<dbReference type="AlphaFoldDB" id="A0A397SK61"/>
<sequence length="215" mass="23480">MLSVNNQRRPSVGANVTSSIGITDGNVQTIINNTNDSTSNNGQTKSPPSTSPTITGNSSSNGHFPITEPRSRSSSASSLQSSSSYLQQTDLPGVYSQLELWSNSSLQQQNIVSAEIDADLTTNEATFSERRNSPPSPVSTNADGSNVSSPTTALTRRDHIAGHTHDRSRSASFDGEIEPSAWTLDRVLEWLDDNSFSEYKTMFIEFIRRKIFCSW</sequence>
<comment type="caution">
    <text evidence="2">The sequence shown here is derived from an EMBL/GenBank/DDBJ whole genome shotgun (WGS) entry which is preliminary data.</text>
</comment>
<dbReference type="Proteomes" id="UP000265703">
    <property type="component" value="Unassembled WGS sequence"/>
</dbReference>
<dbReference type="SUPFAM" id="SSF47769">
    <property type="entry name" value="SAM/Pointed domain"/>
    <property type="match status" value="1"/>
</dbReference>
<feature type="region of interest" description="Disordered" evidence="1">
    <location>
        <begin position="29"/>
        <end position="84"/>
    </location>
</feature>
<dbReference type="EMBL" id="QKYT01000590">
    <property type="protein sequence ID" value="RIA83201.1"/>
    <property type="molecule type" value="Genomic_DNA"/>
</dbReference>
<evidence type="ECO:0000256" key="1">
    <source>
        <dbReference type="SAM" id="MobiDB-lite"/>
    </source>
</evidence>
<organism evidence="2 3">
    <name type="scientific">Glomus cerebriforme</name>
    <dbReference type="NCBI Taxonomy" id="658196"/>
    <lineage>
        <taxon>Eukaryota</taxon>
        <taxon>Fungi</taxon>
        <taxon>Fungi incertae sedis</taxon>
        <taxon>Mucoromycota</taxon>
        <taxon>Glomeromycotina</taxon>
        <taxon>Glomeromycetes</taxon>
        <taxon>Glomerales</taxon>
        <taxon>Glomeraceae</taxon>
        <taxon>Glomus</taxon>
    </lineage>
</organism>
<evidence type="ECO:0000313" key="3">
    <source>
        <dbReference type="Proteomes" id="UP000265703"/>
    </source>
</evidence>
<dbReference type="STRING" id="658196.A0A397SK61"/>
<feature type="region of interest" description="Disordered" evidence="1">
    <location>
        <begin position="1"/>
        <end position="20"/>
    </location>
</feature>
<evidence type="ECO:0008006" key="4">
    <source>
        <dbReference type="Google" id="ProtNLM"/>
    </source>
</evidence>
<dbReference type="InterPro" id="IPR013761">
    <property type="entry name" value="SAM/pointed_sf"/>
</dbReference>
<dbReference type="OrthoDB" id="266718at2759"/>